<dbReference type="InterPro" id="IPR006016">
    <property type="entry name" value="UspA"/>
</dbReference>
<dbReference type="Proteomes" id="UP000199024">
    <property type="component" value="Unassembled WGS sequence"/>
</dbReference>
<evidence type="ECO:0000259" key="1">
    <source>
        <dbReference type="Pfam" id="PF00582"/>
    </source>
</evidence>
<dbReference type="CDD" id="cd00293">
    <property type="entry name" value="USP-like"/>
    <property type="match status" value="1"/>
</dbReference>
<dbReference type="OrthoDB" id="109064at2"/>
<organism evidence="2 3">
    <name type="scientific">Granulicella pectinivorans</name>
    <dbReference type="NCBI Taxonomy" id="474950"/>
    <lineage>
        <taxon>Bacteria</taxon>
        <taxon>Pseudomonadati</taxon>
        <taxon>Acidobacteriota</taxon>
        <taxon>Terriglobia</taxon>
        <taxon>Terriglobales</taxon>
        <taxon>Acidobacteriaceae</taxon>
        <taxon>Granulicella</taxon>
    </lineage>
</organism>
<keyword evidence="3" id="KW-1185">Reference proteome</keyword>
<evidence type="ECO:0000313" key="3">
    <source>
        <dbReference type="Proteomes" id="UP000199024"/>
    </source>
</evidence>
<gene>
    <name evidence="2" type="ORF">SAMN05421771_2270</name>
</gene>
<proteinExistence type="predicted"/>
<reference evidence="2 3" key="1">
    <citation type="submission" date="2016-10" db="EMBL/GenBank/DDBJ databases">
        <authorList>
            <person name="de Groot N.N."/>
        </authorList>
    </citation>
    <scope>NUCLEOTIDE SEQUENCE [LARGE SCALE GENOMIC DNA]</scope>
    <source>
        <strain evidence="2 3">DSM 21001</strain>
    </source>
</reference>
<name>A0A1I6MC36_9BACT</name>
<feature type="domain" description="UspA" evidence="1">
    <location>
        <begin position="158"/>
        <end position="273"/>
    </location>
</feature>
<dbReference type="EMBL" id="FOZL01000001">
    <property type="protein sequence ID" value="SFS13310.1"/>
    <property type="molecule type" value="Genomic_DNA"/>
</dbReference>
<dbReference type="STRING" id="474950.SAMN05421771_2270"/>
<dbReference type="Gene3D" id="3.40.50.620">
    <property type="entry name" value="HUPs"/>
    <property type="match status" value="2"/>
</dbReference>
<dbReference type="RefSeq" id="WP_089839233.1">
    <property type="nucleotide sequence ID" value="NZ_FOZL01000001.1"/>
</dbReference>
<dbReference type="InterPro" id="IPR014729">
    <property type="entry name" value="Rossmann-like_a/b/a_fold"/>
</dbReference>
<accession>A0A1I6MC36</accession>
<evidence type="ECO:0000313" key="2">
    <source>
        <dbReference type="EMBL" id="SFS13310.1"/>
    </source>
</evidence>
<dbReference type="Pfam" id="PF00582">
    <property type="entry name" value="Usp"/>
    <property type="match status" value="1"/>
</dbReference>
<dbReference type="AlphaFoldDB" id="A0A1I6MC36"/>
<sequence length="292" mass="31989">MNSMTDNIVFATNFSDACHAAIPAVTRWIDSHKADLTLLHVYDPSKILRRDAESQLNSFYAEADNYRNCRRVLLAGDPCESIKDFCARERNGLLFMPPSDRTGLPRPFHVSSRARLLESLDMPIWTMGKATLSNNAAVAGKNIAVYLQDLDRPSAYISAAASHAQRHGATLHLFYIVPETTEGTLITSLHTGAPLGIETAIDMIGEIAAGLPSSLKIQIHVRMGSESRELKALLRESEAELLIVGSGQTIHRGFFRTTINSTLTSCEIPILCLPESIRLHPGRRDAAQAIAA</sequence>
<protein>
    <submittedName>
        <fullName evidence="2">Universal stress protein family protein</fullName>
    </submittedName>
</protein>
<dbReference type="SUPFAM" id="SSF52402">
    <property type="entry name" value="Adenine nucleotide alpha hydrolases-like"/>
    <property type="match status" value="2"/>
</dbReference>